<feature type="region of interest" description="Disordered" evidence="4">
    <location>
        <begin position="1"/>
        <end position="25"/>
    </location>
</feature>
<dbReference type="PROSITE" id="PS00941">
    <property type="entry name" value="CARBOXYLESTERASE_B_2"/>
    <property type="match status" value="1"/>
</dbReference>
<sequence length="464" mass="48085">MATTSSTREPRPAVATAPGRLRGRAAGPDGAVAAFLGVPYAASPTGALRFAPPRPHPGWSGVRDAAEPGPSAPQAASRLEAVMGARTPDWDEEGCLTLNVWTPRAALGPRPARPRAVLLWFHGGGFTSGSGGWDWYDGARLAARGDMVVVTANYRLGPLGYLHLPQIGADNLGTRDQTAALAWVHRTIAEFGGDPARITVGGQSAGAFSAVALSVDPATSAMVHRTVAQSSPAGLDPQEPAEAARAADRFLHLLGLPGREQGQDRDQDRELGRRLRAVPAAELLDAYAALSAECSRPGRILPPMCPVLGGAGFPVRPAAALRDGAMEGRPVLAGTTADEMTAFGSRGEALAADTARVFADGTTEIVRQTAARGTAAFRYVFERRPRPDPAGLGACHCAELPFLFGTFDAYPGAPMLGAVDEADRSLGRALAGAVADFVNGGSPWPSYGGGHPHVECFGRSAGEG</sequence>
<evidence type="ECO:0000256" key="1">
    <source>
        <dbReference type="ARBA" id="ARBA00005964"/>
    </source>
</evidence>
<feature type="domain" description="Carboxylesterase type B" evidence="5">
    <location>
        <begin position="12"/>
        <end position="344"/>
    </location>
</feature>
<keyword evidence="2 3" id="KW-0378">Hydrolase</keyword>
<evidence type="ECO:0000256" key="2">
    <source>
        <dbReference type="ARBA" id="ARBA00022801"/>
    </source>
</evidence>
<evidence type="ECO:0000313" key="7">
    <source>
        <dbReference type="Proteomes" id="UP000477722"/>
    </source>
</evidence>
<dbReference type="EMBL" id="JAAKZZ010000125">
    <property type="protein sequence ID" value="NGO69556.1"/>
    <property type="molecule type" value="Genomic_DNA"/>
</dbReference>
<dbReference type="AlphaFoldDB" id="A0A6G4WW95"/>
<evidence type="ECO:0000313" key="6">
    <source>
        <dbReference type="EMBL" id="NGO69556.1"/>
    </source>
</evidence>
<evidence type="ECO:0000256" key="3">
    <source>
        <dbReference type="RuleBase" id="RU361235"/>
    </source>
</evidence>
<dbReference type="InterPro" id="IPR019826">
    <property type="entry name" value="Carboxylesterase_B_AS"/>
</dbReference>
<comment type="caution">
    <text evidence="6">The sequence shown here is derived from an EMBL/GenBank/DDBJ whole genome shotgun (WGS) entry which is preliminary data.</text>
</comment>
<dbReference type="Gene3D" id="3.40.50.1820">
    <property type="entry name" value="alpha/beta hydrolase"/>
    <property type="match status" value="2"/>
</dbReference>
<reference evidence="6 7" key="1">
    <citation type="submission" date="2020-02" db="EMBL/GenBank/DDBJ databases">
        <title>Whole-genome analyses of novel actinobacteria.</title>
        <authorList>
            <person name="Sahin N."/>
            <person name="Tatar D."/>
        </authorList>
    </citation>
    <scope>NUCLEOTIDE SEQUENCE [LARGE SCALE GENOMIC DNA]</scope>
    <source>
        <strain evidence="6 7">SB3404</strain>
    </source>
</reference>
<dbReference type="Pfam" id="PF00135">
    <property type="entry name" value="COesterase"/>
    <property type="match status" value="1"/>
</dbReference>
<feature type="region of interest" description="Disordered" evidence="4">
    <location>
        <begin position="52"/>
        <end position="74"/>
    </location>
</feature>
<dbReference type="InterPro" id="IPR050654">
    <property type="entry name" value="AChE-related_enzymes"/>
</dbReference>
<dbReference type="SUPFAM" id="SSF53474">
    <property type="entry name" value="alpha/beta-Hydrolases"/>
    <property type="match status" value="1"/>
</dbReference>
<dbReference type="PANTHER" id="PTHR43918:SF4">
    <property type="entry name" value="CARBOXYLIC ESTER HYDROLASE"/>
    <property type="match status" value="1"/>
</dbReference>
<dbReference type="PANTHER" id="PTHR43918">
    <property type="entry name" value="ACETYLCHOLINESTERASE"/>
    <property type="match status" value="1"/>
</dbReference>
<keyword evidence="7" id="KW-1185">Reference proteome</keyword>
<dbReference type="GO" id="GO:0006581">
    <property type="term" value="P:acetylcholine catabolic process"/>
    <property type="evidence" value="ECO:0007669"/>
    <property type="project" value="TreeGrafter"/>
</dbReference>
<accession>A0A6G4WW95</accession>
<dbReference type="GO" id="GO:0005886">
    <property type="term" value="C:plasma membrane"/>
    <property type="evidence" value="ECO:0007669"/>
    <property type="project" value="TreeGrafter"/>
</dbReference>
<evidence type="ECO:0000259" key="5">
    <source>
        <dbReference type="Pfam" id="PF00135"/>
    </source>
</evidence>
<dbReference type="PROSITE" id="PS00122">
    <property type="entry name" value="CARBOXYLESTERASE_B_1"/>
    <property type="match status" value="1"/>
</dbReference>
<organism evidence="6 7">
    <name type="scientific">Streptomyces boncukensis</name>
    <dbReference type="NCBI Taxonomy" id="2711219"/>
    <lineage>
        <taxon>Bacteria</taxon>
        <taxon>Bacillati</taxon>
        <taxon>Actinomycetota</taxon>
        <taxon>Actinomycetes</taxon>
        <taxon>Kitasatosporales</taxon>
        <taxon>Streptomycetaceae</taxon>
        <taxon>Streptomyces</taxon>
    </lineage>
</organism>
<dbReference type="InterPro" id="IPR029058">
    <property type="entry name" value="AB_hydrolase_fold"/>
</dbReference>
<dbReference type="InterPro" id="IPR019819">
    <property type="entry name" value="Carboxylesterase_B_CS"/>
</dbReference>
<gene>
    <name evidence="6" type="ORF">G5C65_14570</name>
</gene>
<comment type="similarity">
    <text evidence="1 3">Belongs to the type-B carboxylesterase/lipase family.</text>
</comment>
<dbReference type="GO" id="GO:0019695">
    <property type="term" value="P:choline metabolic process"/>
    <property type="evidence" value="ECO:0007669"/>
    <property type="project" value="TreeGrafter"/>
</dbReference>
<dbReference type="InterPro" id="IPR002018">
    <property type="entry name" value="CarbesteraseB"/>
</dbReference>
<evidence type="ECO:0000256" key="4">
    <source>
        <dbReference type="SAM" id="MobiDB-lite"/>
    </source>
</evidence>
<dbReference type="GO" id="GO:0005615">
    <property type="term" value="C:extracellular space"/>
    <property type="evidence" value="ECO:0007669"/>
    <property type="project" value="TreeGrafter"/>
</dbReference>
<dbReference type="Proteomes" id="UP000477722">
    <property type="component" value="Unassembled WGS sequence"/>
</dbReference>
<name>A0A6G4WW95_9ACTN</name>
<proteinExistence type="inferred from homology"/>
<dbReference type="GO" id="GO:0003990">
    <property type="term" value="F:acetylcholinesterase activity"/>
    <property type="evidence" value="ECO:0007669"/>
    <property type="project" value="TreeGrafter"/>
</dbReference>
<protein>
    <recommendedName>
        <fullName evidence="3">Carboxylic ester hydrolase</fullName>
        <ecNumber evidence="3">3.1.1.-</ecNumber>
    </recommendedName>
</protein>
<dbReference type="EC" id="3.1.1.-" evidence="3"/>
<dbReference type="RefSeq" id="WP_165299241.1">
    <property type="nucleotide sequence ID" value="NZ_JAAKZZ010000125.1"/>
</dbReference>